<dbReference type="SMART" id="SM00220">
    <property type="entry name" value="S_TKc"/>
    <property type="match status" value="1"/>
</dbReference>
<keyword evidence="2" id="KW-0808">Transferase</keyword>
<dbReference type="AlphaFoldDB" id="A0A914WC20"/>
<evidence type="ECO:0000256" key="1">
    <source>
        <dbReference type="ARBA" id="ARBA00022527"/>
    </source>
</evidence>
<keyword evidence="3 6" id="KW-0547">Nucleotide-binding</keyword>
<keyword evidence="4" id="KW-0418">Kinase</keyword>
<proteinExistence type="predicted"/>
<evidence type="ECO:0000256" key="2">
    <source>
        <dbReference type="ARBA" id="ARBA00022679"/>
    </source>
</evidence>
<evidence type="ECO:0000256" key="4">
    <source>
        <dbReference type="ARBA" id="ARBA00022777"/>
    </source>
</evidence>
<dbReference type="PROSITE" id="PS00107">
    <property type="entry name" value="PROTEIN_KINASE_ATP"/>
    <property type="match status" value="1"/>
</dbReference>
<evidence type="ECO:0000313" key="11">
    <source>
        <dbReference type="WBParaSite" id="PSAMB.scaffold3732size17092.g22370.t1"/>
    </source>
</evidence>
<dbReference type="InterPro" id="IPR000719">
    <property type="entry name" value="Prot_kinase_dom"/>
</dbReference>
<feature type="compositionally biased region" description="Basic residues" evidence="8">
    <location>
        <begin position="65"/>
        <end position="78"/>
    </location>
</feature>
<dbReference type="GO" id="GO:0035556">
    <property type="term" value="P:intracellular signal transduction"/>
    <property type="evidence" value="ECO:0007669"/>
    <property type="project" value="UniProtKB-ARBA"/>
</dbReference>
<feature type="region of interest" description="Disordered" evidence="8">
    <location>
        <begin position="127"/>
        <end position="170"/>
    </location>
</feature>
<keyword evidence="5 6" id="KW-0067">ATP-binding</keyword>
<feature type="coiled-coil region" evidence="7">
    <location>
        <begin position="206"/>
        <end position="233"/>
    </location>
</feature>
<feature type="domain" description="Protein kinase" evidence="9">
    <location>
        <begin position="173"/>
        <end position="408"/>
    </location>
</feature>
<dbReference type="InterPro" id="IPR017441">
    <property type="entry name" value="Protein_kinase_ATP_BS"/>
</dbReference>
<name>A0A914WC20_9BILA</name>
<sequence length="408" mass="45057">MRSLRLLLSKHSDTPLSPDTSVEGRGSRSPRPPGLRERRTSAVDVASEQESGRFSPPPGSAALRSHQKQPRSHHHKTRSQCSGGRGSHLGSVDEQAIEIAYISSASSHASTNISDCCNQPLRPPRIHYSNNLGSSGYHGSQGGSSTSSGVFPDTDSVEGRRLSATSPRAPTNWRQGRCLGSGAFGQVYLCYDADTGRELAVKRVLVKGGDVERKALRKEVASLENEITLLKNMQHERVVQYFGFHRGDDDLCIFMEYMAGGSIKDVVRQWGPLTIKLAKKYTRQILEGLVYLHHYEIVHRDIKPANILRDSDGNVKIGDFGSGKRLQTICSQNGANTFIGTPYYMAPERPRTPCLNRRSLSPSPHIAGCRRCVVIDAVVFRQQQVDREKSVLPIGGAAFTHLDYYNYI</sequence>
<keyword evidence="1" id="KW-0723">Serine/threonine-protein kinase</keyword>
<dbReference type="PANTHER" id="PTHR11584">
    <property type="entry name" value="SERINE/THREONINE PROTEIN KINASE"/>
    <property type="match status" value="1"/>
</dbReference>
<evidence type="ECO:0000256" key="3">
    <source>
        <dbReference type="ARBA" id="ARBA00022741"/>
    </source>
</evidence>
<dbReference type="InterPro" id="IPR011009">
    <property type="entry name" value="Kinase-like_dom_sf"/>
</dbReference>
<evidence type="ECO:0000256" key="8">
    <source>
        <dbReference type="SAM" id="MobiDB-lite"/>
    </source>
</evidence>
<accession>A0A914WC20</accession>
<evidence type="ECO:0000256" key="7">
    <source>
        <dbReference type="SAM" id="Coils"/>
    </source>
</evidence>
<dbReference type="GO" id="GO:0004674">
    <property type="term" value="F:protein serine/threonine kinase activity"/>
    <property type="evidence" value="ECO:0007669"/>
    <property type="project" value="UniProtKB-KW"/>
</dbReference>
<dbReference type="Proteomes" id="UP000887566">
    <property type="component" value="Unplaced"/>
</dbReference>
<dbReference type="SUPFAM" id="SSF56112">
    <property type="entry name" value="Protein kinase-like (PK-like)"/>
    <property type="match status" value="1"/>
</dbReference>
<evidence type="ECO:0000313" key="10">
    <source>
        <dbReference type="Proteomes" id="UP000887566"/>
    </source>
</evidence>
<dbReference type="GO" id="GO:0005524">
    <property type="term" value="F:ATP binding"/>
    <property type="evidence" value="ECO:0007669"/>
    <property type="project" value="UniProtKB-UniRule"/>
</dbReference>
<protein>
    <submittedName>
        <fullName evidence="11">Protein kinase domain-containing protein</fullName>
    </submittedName>
</protein>
<reference evidence="11" key="1">
    <citation type="submission" date="2022-11" db="UniProtKB">
        <authorList>
            <consortium name="WormBaseParasite"/>
        </authorList>
    </citation>
    <scope>IDENTIFICATION</scope>
</reference>
<feature type="binding site" evidence="6">
    <location>
        <position position="202"/>
    </location>
    <ligand>
        <name>ATP</name>
        <dbReference type="ChEBI" id="CHEBI:30616"/>
    </ligand>
</feature>
<feature type="compositionally biased region" description="Low complexity" evidence="8">
    <location>
        <begin position="133"/>
        <end position="149"/>
    </location>
</feature>
<keyword evidence="7" id="KW-0175">Coiled coil</keyword>
<dbReference type="WBParaSite" id="PSAMB.scaffold3732size17092.g22370.t1">
    <property type="protein sequence ID" value="PSAMB.scaffold3732size17092.g22370.t1"/>
    <property type="gene ID" value="PSAMB.scaffold3732size17092.g22370"/>
</dbReference>
<dbReference type="Pfam" id="PF00069">
    <property type="entry name" value="Pkinase"/>
    <property type="match status" value="1"/>
</dbReference>
<organism evidence="10 11">
    <name type="scientific">Plectus sambesii</name>
    <dbReference type="NCBI Taxonomy" id="2011161"/>
    <lineage>
        <taxon>Eukaryota</taxon>
        <taxon>Metazoa</taxon>
        <taxon>Ecdysozoa</taxon>
        <taxon>Nematoda</taxon>
        <taxon>Chromadorea</taxon>
        <taxon>Plectida</taxon>
        <taxon>Plectina</taxon>
        <taxon>Plectoidea</taxon>
        <taxon>Plectidae</taxon>
        <taxon>Plectus</taxon>
    </lineage>
</organism>
<dbReference type="PROSITE" id="PS50011">
    <property type="entry name" value="PROTEIN_KINASE_DOM"/>
    <property type="match status" value="1"/>
</dbReference>
<evidence type="ECO:0000256" key="5">
    <source>
        <dbReference type="ARBA" id="ARBA00022840"/>
    </source>
</evidence>
<feature type="region of interest" description="Disordered" evidence="8">
    <location>
        <begin position="1"/>
        <end position="89"/>
    </location>
</feature>
<keyword evidence="10" id="KW-1185">Reference proteome</keyword>
<dbReference type="Gene3D" id="1.10.510.10">
    <property type="entry name" value="Transferase(Phosphotransferase) domain 1"/>
    <property type="match status" value="1"/>
</dbReference>
<dbReference type="PANTHER" id="PTHR11584:SF369">
    <property type="entry name" value="MITOGEN-ACTIVATED PROTEIN KINASE KINASE KINASE 19-RELATED"/>
    <property type="match status" value="1"/>
</dbReference>
<evidence type="ECO:0000259" key="9">
    <source>
        <dbReference type="PROSITE" id="PS50011"/>
    </source>
</evidence>
<evidence type="ECO:0000256" key="6">
    <source>
        <dbReference type="PROSITE-ProRule" id="PRU10141"/>
    </source>
</evidence>